<reference evidence="8 9" key="1">
    <citation type="submission" date="2024-02" db="EMBL/GenBank/DDBJ databases">
        <authorList>
            <person name="Chen Y."/>
            <person name="Shah S."/>
            <person name="Dougan E. K."/>
            <person name="Thang M."/>
            <person name="Chan C."/>
        </authorList>
    </citation>
    <scope>NUCLEOTIDE SEQUENCE [LARGE SCALE GENOMIC DNA]</scope>
</reference>
<dbReference type="EMBL" id="CAXAMM010039654">
    <property type="protein sequence ID" value="CAK9088079.1"/>
    <property type="molecule type" value="Genomic_DNA"/>
</dbReference>
<dbReference type="PANTHER" id="PTHR44313:SF1">
    <property type="entry name" value="DNAJ HOMOLOG SUBFAMILY C MEMBER 17"/>
    <property type="match status" value="1"/>
</dbReference>
<dbReference type="Pfam" id="PF00226">
    <property type="entry name" value="DnaJ"/>
    <property type="match status" value="1"/>
</dbReference>
<feature type="region of interest" description="Disordered" evidence="6">
    <location>
        <begin position="1"/>
        <end position="30"/>
    </location>
</feature>
<feature type="compositionally biased region" description="Basic and acidic residues" evidence="6">
    <location>
        <begin position="92"/>
        <end position="126"/>
    </location>
</feature>
<evidence type="ECO:0000313" key="8">
    <source>
        <dbReference type="EMBL" id="CAK9088079.1"/>
    </source>
</evidence>
<dbReference type="SUPFAM" id="SSF46565">
    <property type="entry name" value="Chaperone J-domain"/>
    <property type="match status" value="1"/>
</dbReference>
<keyword evidence="4" id="KW-0143">Chaperone</keyword>
<comment type="caution">
    <text evidence="8">The sequence shown here is derived from an EMBL/GenBank/DDBJ whole genome shotgun (WGS) entry which is preliminary data.</text>
</comment>
<dbReference type="Proteomes" id="UP001642464">
    <property type="component" value="Unassembled WGS sequence"/>
</dbReference>
<keyword evidence="5" id="KW-0539">Nucleus</keyword>
<evidence type="ECO:0000256" key="3">
    <source>
        <dbReference type="ARBA" id="ARBA00022490"/>
    </source>
</evidence>
<feature type="domain" description="J" evidence="7">
    <location>
        <begin position="33"/>
        <end position="98"/>
    </location>
</feature>
<keyword evidence="9" id="KW-1185">Reference proteome</keyword>
<evidence type="ECO:0000256" key="6">
    <source>
        <dbReference type="SAM" id="MobiDB-lite"/>
    </source>
</evidence>
<dbReference type="PROSITE" id="PS50076">
    <property type="entry name" value="DNAJ_2"/>
    <property type="match status" value="1"/>
</dbReference>
<feature type="non-terminal residue" evidence="8">
    <location>
        <position position="171"/>
    </location>
</feature>
<dbReference type="InterPro" id="IPR036869">
    <property type="entry name" value="J_dom_sf"/>
</dbReference>
<feature type="region of interest" description="Disordered" evidence="6">
    <location>
        <begin position="92"/>
        <end position="149"/>
    </location>
</feature>
<dbReference type="SMART" id="SM00271">
    <property type="entry name" value="DnaJ"/>
    <property type="match status" value="1"/>
</dbReference>
<organism evidence="8 9">
    <name type="scientific">Durusdinium trenchii</name>
    <dbReference type="NCBI Taxonomy" id="1381693"/>
    <lineage>
        <taxon>Eukaryota</taxon>
        <taxon>Sar</taxon>
        <taxon>Alveolata</taxon>
        <taxon>Dinophyceae</taxon>
        <taxon>Suessiales</taxon>
        <taxon>Symbiodiniaceae</taxon>
        <taxon>Durusdinium</taxon>
    </lineage>
</organism>
<evidence type="ECO:0000256" key="5">
    <source>
        <dbReference type="ARBA" id="ARBA00023242"/>
    </source>
</evidence>
<comment type="subcellular location">
    <subcellularLocation>
        <location evidence="2">Cytoplasm</location>
    </subcellularLocation>
    <subcellularLocation>
        <location evidence="1">Nucleus</location>
    </subcellularLocation>
</comment>
<sequence length="171" mass="19800">PSDRRVLPSRHSPASSMGEGGAVGKGKEDDLDNAYELLELEDDAGEKEIKTAYRKISLKCHPDRNPDDEEAAEKFDRLTRAKDLLLDPIRRSELDRKRKAAKDLEERHAQEDAKRRKLREDLEGRESMANARSQAYRRAQEDAEARKKYLQQDMAQRIKAKEEELARKQQE</sequence>
<dbReference type="CDD" id="cd06257">
    <property type="entry name" value="DnaJ"/>
    <property type="match status" value="1"/>
</dbReference>
<dbReference type="PANTHER" id="PTHR44313">
    <property type="entry name" value="DNAJ HOMOLOG SUBFAMILY C MEMBER 17"/>
    <property type="match status" value="1"/>
</dbReference>
<dbReference type="Gene3D" id="1.10.287.110">
    <property type="entry name" value="DnaJ domain"/>
    <property type="match status" value="1"/>
</dbReference>
<dbReference type="InterPro" id="IPR052094">
    <property type="entry name" value="Pre-mRNA-splicing_ERAD"/>
</dbReference>
<evidence type="ECO:0000256" key="2">
    <source>
        <dbReference type="ARBA" id="ARBA00004496"/>
    </source>
</evidence>
<accession>A0ABP0QIL5</accession>
<dbReference type="PRINTS" id="PR00625">
    <property type="entry name" value="JDOMAIN"/>
</dbReference>
<evidence type="ECO:0000259" key="7">
    <source>
        <dbReference type="PROSITE" id="PS50076"/>
    </source>
</evidence>
<name>A0ABP0QIL5_9DINO</name>
<protein>
    <submittedName>
        <fullName evidence="8">DnaJ homolog subfamily C member 17</fullName>
    </submittedName>
</protein>
<feature type="compositionally biased region" description="Basic and acidic residues" evidence="6">
    <location>
        <begin position="138"/>
        <end position="147"/>
    </location>
</feature>
<evidence type="ECO:0000256" key="1">
    <source>
        <dbReference type="ARBA" id="ARBA00004123"/>
    </source>
</evidence>
<keyword evidence="3" id="KW-0963">Cytoplasm</keyword>
<evidence type="ECO:0000256" key="4">
    <source>
        <dbReference type="ARBA" id="ARBA00023186"/>
    </source>
</evidence>
<dbReference type="InterPro" id="IPR001623">
    <property type="entry name" value="DnaJ_domain"/>
</dbReference>
<feature type="non-terminal residue" evidence="8">
    <location>
        <position position="1"/>
    </location>
</feature>
<proteinExistence type="predicted"/>
<evidence type="ECO:0000313" key="9">
    <source>
        <dbReference type="Proteomes" id="UP001642464"/>
    </source>
</evidence>
<gene>
    <name evidence="8" type="ORF">SCF082_LOCUS41605</name>
</gene>